<name>A0A3E3DZ59_9FIRM</name>
<proteinExistence type="predicted"/>
<sequence length="299" mass="35603">MIKIEDYLNNIYKDFKSYIDGGNNLCELKKLNYQSDEIPDYNNKYIQQLYLLRYSFSYAFEYLTMFHNIFKINEKLGYNIDNNLNVTSFGCGSYIDYWSLISVINDNNVKFCVKYIGIDLVDWEYKIEQRENDKIIYVQDNITNYIKSNDIDSDIYIFPKSISEISIEDFCQNIKNCSVEKDVFHILISLRAKKENREKDIRKINLLIKTLKDSMCDYCIYKLTMDFTDSPKYRGIKHYNNSFNYPDKVKNFLSTDLKKYCKCSEGDLYKNTVCDGIKRKPTLTTSQINYEIITFEKFN</sequence>
<reference evidence="1 2" key="1">
    <citation type="submission" date="2018-08" db="EMBL/GenBank/DDBJ databases">
        <title>A genome reference for cultivated species of the human gut microbiota.</title>
        <authorList>
            <person name="Zou Y."/>
            <person name="Xue W."/>
            <person name="Luo G."/>
        </authorList>
    </citation>
    <scope>NUCLEOTIDE SEQUENCE [LARGE SCALE GENOMIC DNA]</scope>
    <source>
        <strain evidence="1 2">AM25-6</strain>
    </source>
</reference>
<dbReference type="RefSeq" id="WP_117532254.1">
    <property type="nucleotide sequence ID" value="NZ_QUSM01000003.1"/>
</dbReference>
<organism evidence="1 2">
    <name type="scientific">Anaerofustis stercorihominis</name>
    <dbReference type="NCBI Taxonomy" id="214853"/>
    <lineage>
        <taxon>Bacteria</taxon>
        <taxon>Bacillati</taxon>
        <taxon>Bacillota</taxon>
        <taxon>Clostridia</taxon>
        <taxon>Eubacteriales</taxon>
        <taxon>Eubacteriaceae</taxon>
        <taxon>Anaerofustis</taxon>
    </lineage>
</organism>
<evidence type="ECO:0008006" key="3">
    <source>
        <dbReference type="Google" id="ProtNLM"/>
    </source>
</evidence>
<comment type="caution">
    <text evidence="1">The sequence shown here is derived from an EMBL/GenBank/DDBJ whole genome shotgun (WGS) entry which is preliminary data.</text>
</comment>
<dbReference type="AlphaFoldDB" id="A0A3E3DZ59"/>
<dbReference type="EMBL" id="QUSM01000003">
    <property type="protein sequence ID" value="RGD74562.1"/>
    <property type="molecule type" value="Genomic_DNA"/>
</dbReference>
<evidence type="ECO:0000313" key="1">
    <source>
        <dbReference type="EMBL" id="RGD74562.1"/>
    </source>
</evidence>
<dbReference type="Proteomes" id="UP000261212">
    <property type="component" value="Unassembled WGS sequence"/>
</dbReference>
<accession>A0A3E3DZ59</accession>
<gene>
    <name evidence="1" type="ORF">DW687_07340</name>
</gene>
<protein>
    <recommendedName>
        <fullName evidence="3">Class I SAM-dependent methyltransferase</fullName>
    </recommendedName>
</protein>
<evidence type="ECO:0000313" key="2">
    <source>
        <dbReference type="Proteomes" id="UP000261212"/>
    </source>
</evidence>